<dbReference type="InterPro" id="IPR045572">
    <property type="entry name" value="RE_endonuc_C"/>
</dbReference>
<dbReference type="SMART" id="SM00487">
    <property type="entry name" value="DEXDc"/>
    <property type="match status" value="1"/>
</dbReference>
<dbReference type="GO" id="GO:0015668">
    <property type="term" value="F:type III site-specific deoxyribonuclease activity"/>
    <property type="evidence" value="ECO:0007669"/>
    <property type="project" value="InterPro"/>
</dbReference>
<name>A0A1W1CS58_9ZZZZ</name>
<keyword evidence="3" id="KW-0067">ATP-binding</keyword>
<protein>
    <submittedName>
        <fullName evidence="3">Type III restriction enzyme, res subunit:DEAD/DEAH box helicase, N-terminal</fullName>
    </submittedName>
</protein>
<dbReference type="InterPro" id="IPR027417">
    <property type="entry name" value="P-loop_NTPase"/>
</dbReference>
<accession>A0A1W1CS58</accession>
<dbReference type="GO" id="GO:0005524">
    <property type="term" value="F:ATP binding"/>
    <property type="evidence" value="ECO:0007669"/>
    <property type="project" value="InterPro"/>
</dbReference>
<keyword evidence="3" id="KW-0347">Helicase</keyword>
<evidence type="ECO:0000313" key="3">
    <source>
        <dbReference type="EMBL" id="SFV68517.1"/>
    </source>
</evidence>
<dbReference type="InterPro" id="IPR014001">
    <property type="entry name" value="Helicase_ATP-bd"/>
</dbReference>
<feature type="domain" description="Helicase ATP-binding" evidence="1">
    <location>
        <begin position="52"/>
        <end position="255"/>
    </location>
</feature>
<reference evidence="3" key="1">
    <citation type="submission" date="2016-10" db="EMBL/GenBank/DDBJ databases">
        <authorList>
            <person name="de Groot N.N."/>
        </authorList>
    </citation>
    <scope>NUCLEOTIDE SEQUENCE</scope>
</reference>
<evidence type="ECO:0000313" key="2">
    <source>
        <dbReference type="EMBL" id="SFV61214.1"/>
    </source>
</evidence>
<dbReference type="InterPro" id="IPR006935">
    <property type="entry name" value="Helicase/UvrB_N"/>
</dbReference>
<dbReference type="GO" id="GO:0004386">
    <property type="term" value="F:helicase activity"/>
    <property type="evidence" value="ECO:0007669"/>
    <property type="project" value="UniProtKB-KW"/>
</dbReference>
<keyword evidence="3" id="KW-0547">Nucleotide-binding</keyword>
<sequence length="850" mass="99449">MQIKYISQPHQTKAINATLDVFTSQEHLDNEYDIFDGEAVCSNVLTLDEETILQNLQSVQKRNNIALSQELEGLEFSVEMETGTGKTYVYIKTILEMYKKYGWSKFIIITPSIAIREGVLNSLNSMQSHFKEEYNFPYDFFEYDSSRLSSLKHFIRDDTLNIMVMTIDSFKRAGTVLNMPREGFVGTPKESLQKTNPILILDEPQNMESELSKTSISELHPLFTLRYSATHKNYYNLLYSLTPKEALEKGLVKQIDVLALSENQTINDIYINVVQIEIDKKSRRPVATLELIANNKDEFVKKRVKIKHNDSLKQKSKNPIYAGFIVDEINFKELYIQFENGLKLHLHEVNGEVKRQIQERQISEAIQLHMQKFETFKEKGIKVLSLFFIDKVANFLKEEDGWIENYFCAEFDRYKKEFASFKDLNAQDVYASYFAKRKSGFVDELKSNESDRKLAKKTYDLIMKDKEKLLSFEENVSFIFSHSALKEGWDNPNVFFITTLNDTKSEMKKRQILGRGVRLAVDKTGKRVEDKNINRLTVIANESFDEFARTLQLEYEAVGVGEFRPPNNVKNRKKAVLRKELLELREFKELWKKLKQKTIYEIDLDSSQYKKDVVSKLQNIEVREKKILKQFGTLNSSYDGSIEDEKSFKLEYEEELPNIVAILEKNIGISRKTIIEIFETVGFTKFVQEFSKNSDAYVKEALECFEDVMYEMLSKDGLIYKKIDDYYEMRNIFVDVIDGYDLQESQKGLYTFEQYDSDVEKDFISCADKHFKFFTKLPKNFKIKTPLGTYNPDFAVIKHDESEGAFVIETKGSQKEKDLRARERWQIAYAKKHFELIDVAYKKRKKCEDI</sequence>
<dbReference type="Pfam" id="PF04851">
    <property type="entry name" value="ResIII"/>
    <property type="match status" value="1"/>
</dbReference>
<dbReference type="AlphaFoldDB" id="A0A1W1CS58"/>
<dbReference type="GO" id="GO:0003677">
    <property type="term" value="F:DNA binding"/>
    <property type="evidence" value="ECO:0007669"/>
    <property type="project" value="InterPro"/>
</dbReference>
<proteinExistence type="predicted"/>
<keyword evidence="3" id="KW-0378">Hydrolase</keyword>
<dbReference type="EMBL" id="FPHK01000052">
    <property type="protein sequence ID" value="SFV61214.1"/>
    <property type="molecule type" value="Genomic_DNA"/>
</dbReference>
<evidence type="ECO:0000259" key="1">
    <source>
        <dbReference type="SMART" id="SM00487"/>
    </source>
</evidence>
<dbReference type="Gene3D" id="3.40.50.300">
    <property type="entry name" value="P-loop containing nucleotide triphosphate hydrolases"/>
    <property type="match status" value="2"/>
</dbReference>
<gene>
    <name evidence="3" type="ORF">MNB_SM-6-227</name>
    <name evidence="2" type="ORF">MNB_SM-6-586</name>
</gene>
<dbReference type="EMBL" id="FPHK01000122">
    <property type="protein sequence ID" value="SFV68517.1"/>
    <property type="molecule type" value="Genomic_DNA"/>
</dbReference>
<dbReference type="SUPFAM" id="SSF52540">
    <property type="entry name" value="P-loop containing nucleoside triphosphate hydrolases"/>
    <property type="match status" value="2"/>
</dbReference>
<dbReference type="Pfam" id="PF19778">
    <property type="entry name" value="RE_endonuc"/>
    <property type="match status" value="1"/>
</dbReference>
<organism evidence="3">
    <name type="scientific">hydrothermal vent metagenome</name>
    <dbReference type="NCBI Taxonomy" id="652676"/>
    <lineage>
        <taxon>unclassified sequences</taxon>
        <taxon>metagenomes</taxon>
        <taxon>ecological metagenomes</taxon>
    </lineage>
</organism>